<gene>
    <name evidence="1" type="ORF">BVRB_036370</name>
</gene>
<proteinExistence type="predicted"/>
<reference evidence="1 2" key="1">
    <citation type="journal article" date="2014" name="Nature">
        <title>The genome of the recently domesticated crop plant sugar beet (Beta vulgaris).</title>
        <authorList>
            <person name="Dohm J.C."/>
            <person name="Minoche A.E."/>
            <person name="Holtgrawe D."/>
            <person name="Capella-Gutierrez S."/>
            <person name="Zakrzewski F."/>
            <person name="Tafer H."/>
            <person name="Rupp O."/>
            <person name="Sorensen T.R."/>
            <person name="Stracke R."/>
            <person name="Reinhardt R."/>
            <person name="Goesmann A."/>
            <person name="Kraft T."/>
            <person name="Schulz B."/>
            <person name="Stadler P.F."/>
            <person name="Schmidt T."/>
            <person name="Gabaldon T."/>
            <person name="Lehrach H."/>
            <person name="Weisshaar B."/>
            <person name="Himmelbauer H."/>
        </authorList>
    </citation>
    <scope>NUCLEOTIDE SEQUENCE [LARGE SCALE GENOMIC DNA]</scope>
    <source>
        <tissue evidence="1">Taproot</tissue>
    </source>
</reference>
<dbReference type="OrthoDB" id="10530338at2759"/>
<dbReference type="EMBL" id="KQ109391">
    <property type="protein sequence ID" value="KMS65400.1"/>
    <property type="molecule type" value="Genomic_DNA"/>
</dbReference>
<dbReference type="Gramene" id="KMS65400">
    <property type="protein sequence ID" value="KMS65400"/>
    <property type="gene ID" value="BVRB_036370"/>
</dbReference>
<accession>A0A0J8BI65</accession>
<dbReference type="AlphaFoldDB" id="A0A0J8BI65"/>
<evidence type="ECO:0000313" key="2">
    <source>
        <dbReference type="Proteomes" id="UP000035740"/>
    </source>
</evidence>
<organism evidence="1 2">
    <name type="scientific">Beta vulgaris subsp. vulgaris</name>
    <name type="common">Beet</name>
    <dbReference type="NCBI Taxonomy" id="3555"/>
    <lineage>
        <taxon>Eukaryota</taxon>
        <taxon>Viridiplantae</taxon>
        <taxon>Streptophyta</taxon>
        <taxon>Embryophyta</taxon>
        <taxon>Tracheophyta</taxon>
        <taxon>Spermatophyta</taxon>
        <taxon>Magnoliopsida</taxon>
        <taxon>eudicotyledons</taxon>
        <taxon>Gunneridae</taxon>
        <taxon>Pentapetalae</taxon>
        <taxon>Caryophyllales</taxon>
        <taxon>Chenopodiaceae</taxon>
        <taxon>Betoideae</taxon>
        <taxon>Beta</taxon>
    </lineage>
</organism>
<name>A0A0J8BI65_BETVV</name>
<dbReference type="Proteomes" id="UP000035740">
    <property type="component" value="Unassembled WGS sequence"/>
</dbReference>
<evidence type="ECO:0000313" key="1">
    <source>
        <dbReference type="EMBL" id="KMS65400.1"/>
    </source>
</evidence>
<keyword evidence="2" id="KW-1185">Reference proteome</keyword>
<sequence>MPPSQKPIPKGFTCVRCPTSTDQVMKVILSCSFDDCERFEFYHMSYMSKNQKELEFPYSPTQQLSVVIPDHLFVVDSICECMSTIPETVVSLKSKKKSFFRALTNLGFAHKMQAKRMKKFQKQAWCATLPGTMEWIKRVRGFSTNTLHIDDLELERLIQFIETRVVPILEHWQSIEQITMPP</sequence>
<protein>
    <submittedName>
        <fullName evidence="1">Uncharacterized protein</fullName>
    </submittedName>
</protein>